<accession>A0A7N0T0M7</accession>
<dbReference type="PANTHER" id="PTHR45749">
    <property type="match status" value="1"/>
</dbReference>
<keyword evidence="3" id="KW-1185">Reference proteome</keyword>
<protein>
    <submittedName>
        <fullName evidence="2">Uncharacterized protein</fullName>
    </submittedName>
</protein>
<sequence>MHNSFDKATTFKIQKNISNAAAQEVISTIIIDEDYVSIDKSHDVSIKERMAIVVRYHVKSKWISYDRASNMRVDFNGLKTLMLKNNNLAFYVHYFSHQLVLTLVIIVKHHMMKWFTFLID</sequence>
<feature type="transmembrane region" description="Helical" evidence="1">
    <location>
        <begin position="88"/>
        <end position="107"/>
    </location>
</feature>
<evidence type="ECO:0000256" key="1">
    <source>
        <dbReference type="SAM" id="Phobius"/>
    </source>
</evidence>
<dbReference type="EnsemblPlants" id="Kaladp0016s0158.1.v1.1">
    <property type="protein sequence ID" value="Kaladp0016s0158.1.v1.1"/>
    <property type="gene ID" value="Kaladp0016s0158.v1.1"/>
</dbReference>
<dbReference type="Proteomes" id="UP000594263">
    <property type="component" value="Unplaced"/>
</dbReference>
<keyword evidence="1" id="KW-1133">Transmembrane helix</keyword>
<evidence type="ECO:0000313" key="2">
    <source>
        <dbReference type="EnsemblPlants" id="Kaladp0016s0158.1.v1.1"/>
    </source>
</evidence>
<evidence type="ECO:0000313" key="3">
    <source>
        <dbReference type="Proteomes" id="UP000594263"/>
    </source>
</evidence>
<dbReference type="PANTHER" id="PTHR45749:SF36">
    <property type="entry name" value="ZINC FINGER MYM-TYPE PROTEIN 1-LIKE"/>
    <property type="match status" value="1"/>
</dbReference>
<proteinExistence type="predicted"/>
<keyword evidence="1" id="KW-0812">Transmembrane</keyword>
<organism evidence="2 3">
    <name type="scientific">Kalanchoe fedtschenkoi</name>
    <name type="common">Lavender scallops</name>
    <name type="synonym">South American air plant</name>
    <dbReference type="NCBI Taxonomy" id="63787"/>
    <lineage>
        <taxon>Eukaryota</taxon>
        <taxon>Viridiplantae</taxon>
        <taxon>Streptophyta</taxon>
        <taxon>Embryophyta</taxon>
        <taxon>Tracheophyta</taxon>
        <taxon>Spermatophyta</taxon>
        <taxon>Magnoliopsida</taxon>
        <taxon>eudicotyledons</taxon>
        <taxon>Gunneridae</taxon>
        <taxon>Pentapetalae</taxon>
        <taxon>Saxifragales</taxon>
        <taxon>Crassulaceae</taxon>
        <taxon>Kalanchoe</taxon>
    </lineage>
</organism>
<dbReference type="Gramene" id="Kaladp0016s0158.1.v1.1">
    <property type="protein sequence ID" value="Kaladp0016s0158.1.v1.1"/>
    <property type="gene ID" value="Kaladp0016s0158.v1.1"/>
</dbReference>
<reference evidence="2" key="1">
    <citation type="submission" date="2021-01" db="UniProtKB">
        <authorList>
            <consortium name="EnsemblPlants"/>
        </authorList>
    </citation>
    <scope>IDENTIFICATION</scope>
</reference>
<keyword evidence="1" id="KW-0472">Membrane</keyword>
<name>A0A7N0T0M7_KALFE</name>
<dbReference type="AlphaFoldDB" id="A0A7N0T0M7"/>